<protein>
    <submittedName>
        <fullName evidence="1">Uncharacterized protein</fullName>
    </submittedName>
</protein>
<comment type="caution">
    <text evidence="1">The sequence shown here is derived from an EMBL/GenBank/DDBJ whole genome shotgun (WGS) entry which is preliminary data.</text>
</comment>
<dbReference type="RefSeq" id="WP_189004738.1">
    <property type="nucleotide sequence ID" value="NZ_BMOD01000015.1"/>
</dbReference>
<proteinExistence type="predicted"/>
<dbReference type="EMBL" id="BMOD01000015">
    <property type="protein sequence ID" value="GGJ45524.1"/>
    <property type="molecule type" value="Genomic_DNA"/>
</dbReference>
<evidence type="ECO:0000313" key="1">
    <source>
        <dbReference type="EMBL" id="GGJ45524.1"/>
    </source>
</evidence>
<gene>
    <name evidence="1" type="ORF">GCM10008938_34830</name>
</gene>
<dbReference type="Proteomes" id="UP000632222">
    <property type="component" value="Unassembled WGS sequence"/>
</dbReference>
<accession>A0ABQ2D6I6</accession>
<keyword evidence="2" id="KW-1185">Reference proteome</keyword>
<evidence type="ECO:0000313" key="2">
    <source>
        <dbReference type="Proteomes" id="UP000632222"/>
    </source>
</evidence>
<name>A0ABQ2D6I6_9DEIO</name>
<reference evidence="2" key="1">
    <citation type="journal article" date="2019" name="Int. J. Syst. Evol. Microbiol.">
        <title>The Global Catalogue of Microorganisms (GCM) 10K type strain sequencing project: providing services to taxonomists for standard genome sequencing and annotation.</title>
        <authorList>
            <consortium name="The Broad Institute Genomics Platform"/>
            <consortium name="The Broad Institute Genome Sequencing Center for Infectious Disease"/>
            <person name="Wu L."/>
            <person name="Ma J."/>
        </authorList>
    </citation>
    <scope>NUCLEOTIDE SEQUENCE [LARGE SCALE GENOMIC DNA]</scope>
    <source>
        <strain evidence="2">JCM 14370</strain>
    </source>
</reference>
<sequence length="75" mass="8588">MPIDQHGALEEQPFSYKAHADGKLFVYYGGKHVRTYKDKEAEKLLKQLDAATPAQEQLLLARITGNFKRGNEKKR</sequence>
<organism evidence="1 2">
    <name type="scientific">Deinococcus roseus</name>
    <dbReference type="NCBI Taxonomy" id="392414"/>
    <lineage>
        <taxon>Bacteria</taxon>
        <taxon>Thermotogati</taxon>
        <taxon>Deinococcota</taxon>
        <taxon>Deinococci</taxon>
        <taxon>Deinococcales</taxon>
        <taxon>Deinococcaceae</taxon>
        <taxon>Deinococcus</taxon>
    </lineage>
</organism>